<comment type="caution">
    <text evidence="2">The sequence shown here is derived from an EMBL/GenBank/DDBJ whole genome shotgun (WGS) entry which is preliminary data.</text>
</comment>
<sequence length="217" mass="22496">MAADSQVSDGVKLAAIKDALDRAGVSARTAVDVNVDTKPWEQLMANVAGLRGGSRAASRTRRGADDTGPAGPQHGTLGSPGEVLEAEVLDDDSDDGEPPSCKGCGGVFPSTLPPWLIAYPTYCQDCRAERGLPDPPRNDTPALDYDTENPPRSAQNAVDNFAPHPSATSGVNVALRGATAPAMAATGRRNRGVCPPVAGSTRLGYAAPPRARRRTKA</sequence>
<evidence type="ECO:0000313" key="2">
    <source>
        <dbReference type="EMBL" id="MBB3039595.1"/>
    </source>
</evidence>
<proteinExistence type="predicted"/>
<keyword evidence="3" id="KW-1185">Reference proteome</keyword>
<feature type="compositionally biased region" description="Acidic residues" evidence="1">
    <location>
        <begin position="84"/>
        <end position="97"/>
    </location>
</feature>
<reference evidence="2 3" key="1">
    <citation type="submission" date="2020-08" db="EMBL/GenBank/DDBJ databases">
        <title>Sequencing the genomes of 1000 actinobacteria strains.</title>
        <authorList>
            <person name="Klenk H.-P."/>
        </authorList>
    </citation>
    <scope>NUCLEOTIDE SEQUENCE [LARGE SCALE GENOMIC DNA]</scope>
    <source>
        <strain evidence="2 3">DSM 45258</strain>
    </source>
</reference>
<accession>A0A839RRW2</accession>
<gene>
    <name evidence="2" type="ORF">FHU29_004083</name>
</gene>
<organism evidence="2 3">
    <name type="scientific">Hoyosella altamirensis</name>
    <dbReference type="NCBI Taxonomy" id="616997"/>
    <lineage>
        <taxon>Bacteria</taxon>
        <taxon>Bacillati</taxon>
        <taxon>Actinomycetota</taxon>
        <taxon>Actinomycetes</taxon>
        <taxon>Mycobacteriales</taxon>
        <taxon>Hoyosellaceae</taxon>
        <taxon>Hoyosella</taxon>
    </lineage>
</organism>
<dbReference type="OrthoDB" id="5193470at2"/>
<feature type="region of interest" description="Disordered" evidence="1">
    <location>
        <begin position="47"/>
        <end position="102"/>
    </location>
</feature>
<name>A0A839RRW2_9ACTN</name>
<protein>
    <submittedName>
        <fullName evidence="2">Uncharacterized protein</fullName>
    </submittedName>
</protein>
<dbReference type="EMBL" id="JACHWS010000004">
    <property type="protein sequence ID" value="MBB3039595.1"/>
    <property type="molecule type" value="Genomic_DNA"/>
</dbReference>
<evidence type="ECO:0000256" key="1">
    <source>
        <dbReference type="SAM" id="MobiDB-lite"/>
    </source>
</evidence>
<dbReference type="AlphaFoldDB" id="A0A839RRW2"/>
<feature type="region of interest" description="Disordered" evidence="1">
    <location>
        <begin position="182"/>
        <end position="217"/>
    </location>
</feature>
<feature type="region of interest" description="Disordered" evidence="1">
    <location>
        <begin position="131"/>
        <end position="169"/>
    </location>
</feature>
<evidence type="ECO:0000313" key="3">
    <source>
        <dbReference type="Proteomes" id="UP000567922"/>
    </source>
</evidence>
<dbReference type="RefSeq" id="WP_157094857.1">
    <property type="nucleotide sequence ID" value="NZ_BDDI01000001.1"/>
</dbReference>
<dbReference type="Proteomes" id="UP000567922">
    <property type="component" value="Unassembled WGS sequence"/>
</dbReference>